<reference evidence="3" key="1">
    <citation type="submission" date="2021-01" db="UniProtKB">
        <authorList>
            <consortium name="EnsemblMetazoa"/>
        </authorList>
    </citation>
    <scope>IDENTIFICATION</scope>
</reference>
<feature type="region of interest" description="Disordered" evidence="1">
    <location>
        <begin position="451"/>
        <end position="571"/>
    </location>
</feature>
<protein>
    <recommendedName>
        <fullName evidence="2">Rho-GAP domain-containing protein</fullName>
    </recommendedName>
</protein>
<dbReference type="SMART" id="SM00324">
    <property type="entry name" value="RhoGAP"/>
    <property type="match status" value="1"/>
</dbReference>
<dbReference type="RefSeq" id="XP_066922092.1">
    <property type="nucleotide sequence ID" value="XM_067065991.1"/>
</dbReference>
<feature type="compositionally biased region" description="Basic and acidic residues" evidence="1">
    <location>
        <begin position="79"/>
        <end position="96"/>
    </location>
</feature>
<feature type="region of interest" description="Disordered" evidence="1">
    <location>
        <begin position="385"/>
        <end position="410"/>
    </location>
</feature>
<evidence type="ECO:0000256" key="1">
    <source>
        <dbReference type="SAM" id="MobiDB-lite"/>
    </source>
</evidence>
<keyword evidence="4" id="KW-1185">Reference proteome</keyword>
<dbReference type="EnsemblMetazoa" id="CLYHEMT000914.1">
    <property type="protein sequence ID" value="CLYHEMP000914.1"/>
    <property type="gene ID" value="CLYHEMG000914"/>
</dbReference>
<dbReference type="InterPro" id="IPR008936">
    <property type="entry name" value="Rho_GTPase_activation_prot"/>
</dbReference>
<dbReference type="PANTHER" id="PTHR12783:SF5">
    <property type="entry name" value="RALA-BINDING PROTEIN 1"/>
    <property type="match status" value="1"/>
</dbReference>
<evidence type="ECO:0000313" key="3">
    <source>
        <dbReference type="EnsemblMetazoa" id="CLYHEMP000914.1"/>
    </source>
</evidence>
<feature type="compositionally biased region" description="Polar residues" evidence="1">
    <location>
        <begin position="471"/>
        <end position="488"/>
    </location>
</feature>
<dbReference type="GO" id="GO:0031267">
    <property type="term" value="F:small GTPase binding"/>
    <property type="evidence" value="ECO:0007669"/>
    <property type="project" value="InterPro"/>
</dbReference>
<feature type="region of interest" description="Disordered" evidence="1">
    <location>
        <begin position="629"/>
        <end position="665"/>
    </location>
</feature>
<sequence length="720" mass="82611">MAELNKDSKDIGSMETVFKESSPRTNKKDKTKYQAFRSDDSLSSENEEIEPSNRLRRKIKKERTNTSFKVKIKKNMKKEKKEKEKDKEKDKKDKKDKNKRKMKKGNSEEGGLDTTEYPLHGPVFGVPLEVAVERSGLPDKIELPRVVRDCILFIEEKGLTTEGIYRLSGVKSKVDHLKSLYNEGRPVVLDDCDPNTVASLLKLYLRELPSSILTTRLNPIFDSFINHEDGDEQVFQFLKLLNDLPCPNRTLLQWMFTHFIHIIEQSAETKMNIQNLSIVFSPTMKITHGVLNIFFEHSQVFFPGVELIKFVPVPETKDEDENGFPTTIEGLQERLKENETVLAELHERVNQGDNSQDEELWERQRQATQIKRKIKLLKKAEKEKEKQAEAARQAQAAAEEKDTQQQQQQQQQQQTTTVEVQQALEVDKPTKQVSDSPKTRPKVLTLAEQAKQQNNAGSQQDIPQKLDPQAQAPTSTAKQQQKIETQQPVAGPIQTLIAAPPPIQRRKNIPPKVSAAPAAQIPPPTTQLPRQNQQQYSTNSLPRRNRSSQSSNENLTEPKQQQAQQTQQKAEDVVLMDDELRVMLLEEQKLLIENEEMFNVSELLRKKIQVERREIESLKDKLQECIEHKEKDADSDSNSSFSSSSSDSSASDQEEDNAHDQESDEEDILQLEMILNDLEKENQKLEIEGNELIQKIITERTLCSQIRTDVRLQEMKLSVR</sequence>
<dbReference type="GeneID" id="136809458"/>
<dbReference type="Gene3D" id="1.10.555.10">
    <property type="entry name" value="Rho GTPase activation protein"/>
    <property type="match status" value="1"/>
</dbReference>
<dbReference type="Gene3D" id="1.20.58.90">
    <property type="match status" value="1"/>
</dbReference>
<dbReference type="PROSITE" id="PS50238">
    <property type="entry name" value="RHOGAP"/>
    <property type="match status" value="1"/>
</dbReference>
<dbReference type="Pfam" id="PF00620">
    <property type="entry name" value="RhoGAP"/>
    <property type="match status" value="1"/>
</dbReference>
<name>A0A7M5UGW3_9CNID</name>
<dbReference type="OrthoDB" id="10033734at2759"/>
<feature type="compositionally biased region" description="Basic and acidic residues" evidence="1">
    <location>
        <begin position="1"/>
        <end position="40"/>
    </location>
</feature>
<feature type="compositionally biased region" description="Low complexity" evidence="1">
    <location>
        <begin position="539"/>
        <end position="552"/>
    </location>
</feature>
<dbReference type="Proteomes" id="UP000594262">
    <property type="component" value="Unplaced"/>
</dbReference>
<dbReference type="GO" id="GO:0005096">
    <property type="term" value="F:GTPase activator activity"/>
    <property type="evidence" value="ECO:0007669"/>
    <property type="project" value="InterPro"/>
</dbReference>
<dbReference type="InterPro" id="IPR039767">
    <property type="entry name" value="RALBP1"/>
</dbReference>
<feature type="compositionally biased region" description="Low complexity" evidence="1">
    <location>
        <begin position="636"/>
        <end position="651"/>
    </location>
</feature>
<feature type="compositionally biased region" description="Polar residues" evidence="1">
    <location>
        <begin position="528"/>
        <end position="538"/>
    </location>
</feature>
<dbReference type="InterPro" id="IPR000198">
    <property type="entry name" value="RhoGAP_dom"/>
</dbReference>
<dbReference type="SUPFAM" id="SSF48350">
    <property type="entry name" value="GTPase activation domain, GAP"/>
    <property type="match status" value="1"/>
</dbReference>
<feature type="domain" description="Rho-GAP" evidence="2">
    <location>
        <begin position="126"/>
        <end position="339"/>
    </location>
</feature>
<organism evidence="3 4">
    <name type="scientific">Clytia hemisphaerica</name>
    <dbReference type="NCBI Taxonomy" id="252671"/>
    <lineage>
        <taxon>Eukaryota</taxon>
        <taxon>Metazoa</taxon>
        <taxon>Cnidaria</taxon>
        <taxon>Hydrozoa</taxon>
        <taxon>Hydroidolina</taxon>
        <taxon>Leptothecata</taxon>
        <taxon>Obeliida</taxon>
        <taxon>Clytiidae</taxon>
        <taxon>Clytia</taxon>
    </lineage>
</organism>
<evidence type="ECO:0000313" key="4">
    <source>
        <dbReference type="Proteomes" id="UP000594262"/>
    </source>
</evidence>
<accession>A0A7M5UGW3</accession>
<feature type="region of interest" description="Disordered" evidence="1">
    <location>
        <begin position="1"/>
        <end position="116"/>
    </location>
</feature>
<dbReference type="AlphaFoldDB" id="A0A7M5UGW3"/>
<dbReference type="PANTHER" id="PTHR12783">
    <property type="entry name" value="RALA BINDING PROTEIN 1 RALBP1"/>
    <property type="match status" value="1"/>
</dbReference>
<proteinExistence type="predicted"/>
<dbReference type="GO" id="GO:0007264">
    <property type="term" value="P:small GTPase-mediated signal transduction"/>
    <property type="evidence" value="ECO:0007669"/>
    <property type="project" value="InterPro"/>
</dbReference>
<evidence type="ECO:0000259" key="2">
    <source>
        <dbReference type="PROSITE" id="PS50238"/>
    </source>
</evidence>
<feature type="compositionally biased region" description="Low complexity" evidence="1">
    <location>
        <begin position="559"/>
        <end position="568"/>
    </location>
</feature>
<feature type="compositionally biased region" description="Polar residues" evidence="1">
    <location>
        <begin position="451"/>
        <end position="462"/>
    </location>
</feature>